<evidence type="ECO:0000256" key="3">
    <source>
        <dbReference type="ARBA" id="ARBA00023295"/>
    </source>
</evidence>
<dbReference type="RefSeq" id="WP_197525503.1">
    <property type="nucleotide sequence ID" value="NZ_SJPQ01000001.1"/>
</dbReference>
<evidence type="ECO:0000259" key="6">
    <source>
        <dbReference type="Pfam" id="PF16355"/>
    </source>
</evidence>
<dbReference type="Pfam" id="PF18565">
    <property type="entry name" value="Glyco_hydro2_C5"/>
    <property type="match status" value="1"/>
</dbReference>
<dbReference type="InterPro" id="IPR013783">
    <property type="entry name" value="Ig-like_fold"/>
</dbReference>
<feature type="domain" description="Beta-mannosidase-like galactose-binding" evidence="8">
    <location>
        <begin position="81"/>
        <end position="152"/>
    </location>
</feature>
<dbReference type="InterPro" id="IPR051913">
    <property type="entry name" value="GH2_Domain-Containing"/>
</dbReference>
<dbReference type="Pfam" id="PF00703">
    <property type="entry name" value="Glyco_hydro_2"/>
    <property type="match status" value="1"/>
</dbReference>
<name>A0A5C5ZV10_9BACT</name>
<evidence type="ECO:0000259" key="8">
    <source>
        <dbReference type="Pfam" id="PF22666"/>
    </source>
</evidence>
<evidence type="ECO:0000259" key="7">
    <source>
        <dbReference type="Pfam" id="PF18565"/>
    </source>
</evidence>
<reference evidence="9 10" key="1">
    <citation type="submission" date="2019-02" db="EMBL/GenBank/DDBJ databases">
        <title>Deep-cultivation of Planctomycetes and their phenomic and genomic characterization uncovers novel biology.</title>
        <authorList>
            <person name="Wiegand S."/>
            <person name="Jogler M."/>
            <person name="Boedeker C."/>
            <person name="Pinto D."/>
            <person name="Vollmers J."/>
            <person name="Rivas-Marin E."/>
            <person name="Kohn T."/>
            <person name="Peeters S.H."/>
            <person name="Heuer A."/>
            <person name="Rast P."/>
            <person name="Oberbeckmann S."/>
            <person name="Bunk B."/>
            <person name="Jeske O."/>
            <person name="Meyerdierks A."/>
            <person name="Storesund J.E."/>
            <person name="Kallscheuer N."/>
            <person name="Luecker S."/>
            <person name="Lage O.M."/>
            <person name="Pohl T."/>
            <person name="Merkel B.J."/>
            <person name="Hornburger P."/>
            <person name="Mueller R.-W."/>
            <person name="Bruemmer F."/>
            <person name="Labrenz M."/>
            <person name="Spormann A.M."/>
            <person name="Op Den Camp H."/>
            <person name="Overmann J."/>
            <person name="Amann R."/>
            <person name="Jetten M.S.M."/>
            <person name="Mascher T."/>
            <person name="Medema M.H."/>
            <person name="Devos D.P."/>
            <person name="Kaster A.-K."/>
            <person name="Ovreas L."/>
            <person name="Rohde M."/>
            <person name="Galperin M.Y."/>
            <person name="Jogler C."/>
        </authorList>
    </citation>
    <scope>NUCLEOTIDE SEQUENCE [LARGE SCALE GENOMIC DNA]</scope>
    <source>
        <strain evidence="9 10">Mal64</strain>
    </source>
</reference>
<dbReference type="AlphaFoldDB" id="A0A5C5ZV10"/>
<protein>
    <submittedName>
        <fullName evidence="9">Beta-galactosidase</fullName>
        <ecNumber evidence="9">3.2.1.23</ecNumber>
    </submittedName>
</protein>
<dbReference type="InterPro" id="IPR032311">
    <property type="entry name" value="DUF4982"/>
</dbReference>
<dbReference type="PANTHER" id="PTHR42732:SF1">
    <property type="entry name" value="BETA-MANNOSIDASE"/>
    <property type="match status" value="1"/>
</dbReference>
<sequence length="776" mass="86576">MLLFRWYLVALLLMVHVATIAAGREVIDFDEGWRFRQDGGRGDDGWTAVRTPHDWSIAGPVREDAPTGGAGGFMPSGVGLYRKEFVTPTIPPHGRVSIEFDGVMAHSKVWINDELLGERPNGYVSFAYDLTDHLKGTGEKNLIEVRADTSAQPASRWYTGAGIYRHVRLVVAPPLRVARDGVFVTTPQITAERAEVRVAVETADERPQPSVRARIHAAIIDPAGRRVASSRTRLDPTGETTLKLTLLRPTLWDVDRPAMHRLVTQLVVRGEVVDEVVTPFGVRTAEFSSERGFVLNGESVKLKGVCLHHDGGAVGAAVPLRVWQRRLERLRALGVNAVRTAHNPVAPEFLDLCDRMGFLVMDEFFDCWTRGKNKHDYHRDFEEWWRRDLTDTVRRDRNHPSVLLYSVGNEIRDTHDTELAKRVLTGLVDACHAADPSRPVTQALFRPNVTHDYDNGLADLLDVVGTNYRDAELLQAWRDDPSRKIVGTEQNHDRSTWLRCRDNPQHSGQFLWCGIDYLGESRRWPVNTFDAGLLDRTGLVSPRGMERAGWWAEEPVLYVVRRVGRDAPIPVDPGYEEIEWVRKRVRFDDWNPLDNPMNAEAAQQIEVYSNAEEVELLLNGRSLGAKQIDPSAEPRQWSVAYEPGELVAIARNGVREVARRALRTAGEPAALRLKSDRPGLTADWDDVAHVEVEVVDAAGVLVPDATPQIEFAVEGPGRVIAVDNGSIVSTESYQASTRQALRGRCLAIVRADANEGTIRVTATAEGLESSSVVVRE</sequence>
<keyword evidence="10" id="KW-1185">Reference proteome</keyword>
<keyword evidence="2 9" id="KW-0378">Hydrolase</keyword>
<dbReference type="GO" id="GO:0005975">
    <property type="term" value="P:carbohydrate metabolic process"/>
    <property type="evidence" value="ECO:0007669"/>
    <property type="project" value="InterPro"/>
</dbReference>
<dbReference type="PANTHER" id="PTHR42732">
    <property type="entry name" value="BETA-GALACTOSIDASE"/>
    <property type="match status" value="1"/>
</dbReference>
<dbReference type="Gene3D" id="3.20.20.80">
    <property type="entry name" value="Glycosidases"/>
    <property type="match status" value="1"/>
</dbReference>
<dbReference type="InterPro" id="IPR006103">
    <property type="entry name" value="Glyco_hydro_2_cat"/>
</dbReference>
<dbReference type="SUPFAM" id="SSF49785">
    <property type="entry name" value="Galactose-binding domain-like"/>
    <property type="match status" value="1"/>
</dbReference>
<dbReference type="Pfam" id="PF02836">
    <property type="entry name" value="Glyco_hydro_2_C"/>
    <property type="match status" value="1"/>
</dbReference>
<evidence type="ECO:0000259" key="4">
    <source>
        <dbReference type="Pfam" id="PF00703"/>
    </source>
</evidence>
<feature type="domain" description="Glycoside hydrolase family 2" evidence="7">
    <location>
        <begin position="671"/>
        <end position="772"/>
    </location>
</feature>
<dbReference type="Gene3D" id="2.60.120.260">
    <property type="entry name" value="Galactose-binding domain-like"/>
    <property type="match status" value="1"/>
</dbReference>
<evidence type="ECO:0000256" key="1">
    <source>
        <dbReference type="ARBA" id="ARBA00007401"/>
    </source>
</evidence>
<accession>A0A5C5ZV10</accession>
<dbReference type="SUPFAM" id="SSF51445">
    <property type="entry name" value="(Trans)glycosidases"/>
    <property type="match status" value="1"/>
</dbReference>
<dbReference type="InterPro" id="IPR006101">
    <property type="entry name" value="Glyco_hydro_2"/>
</dbReference>
<dbReference type="InterPro" id="IPR040605">
    <property type="entry name" value="Glyco_hydro2_dom5"/>
</dbReference>
<proteinExistence type="inferred from homology"/>
<keyword evidence="3 9" id="KW-0326">Glycosidase</keyword>
<dbReference type="GO" id="GO:0004565">
    <property type="term" value="F:beta-galactosidase activity"/>
    <property type="evidence" value="ECO:0007669"/>
    <property type="project" value="UniProtKB-EC"/>
</dbReference>
<organism evidence="9 10">
    <name type="scientific">Pseudobythopirellula maris</name>
    <dbReference type="NCBI Taxonomy" id="2527991"/>
    <lineage>
        <taxon>Bacteria</taxon>
        <taxon>Pseudomonadati</taxon>
        <taxon>Planctomycetota</taxon>
        <taxon>Planctomycetia</taxon>
        <taxon>Pirellulales</taxon>
        <taxon>Lacipirellulaceae</taxon>
        <taxon>Pseudobythopirellula</taxon>
    </lineage>
</organism>
<dbReference type="EMBL" id="SJPQ01000001">
    <property type="protein sequence ID" value="TWT90868.1"/>
    <property type="molecule type" value="Genomic_DNA"/>
</dbReference>
<comment type="caution">
    <text evidence="9">The sequence shown here is derived from an EMBL/GenBank/DDBJ whole genome shotgun (WGS) entry which is preliminary data.</text>
</comment>
<feature type="domain" description="DUF4982" evidence="6">
    <location>
        <begin position="604"/>
        <end position="658"/>
    </location>
</feature>
<dbReference type="Proteomes" id="UP000315440">
    <property type="component" value="Unassembled WGS sequence"/>
</dbReference>
<dbReference type="SUPFAM" id="SSF49303">
    <property type="entry name" value="beta-Galactosidase/glucuronidase domain"/>
    <property type="match status" value="1"/>
</dbReference>
<dbReference type="InterPro" id="IPR017853">
    <property type="entry name" value="GH"/>
</dbReference>
<evidence type="ECO:0000313" key="9">
    <source>
        <dbReference type="EMBL" id="TWT90868.1"/>
    </source>
</evidence>
<dbReference type="PRINTS" id="PR00132">
    <property type="entry name" value="GLHYDRLASE2"/>
</dbReference>
<feature type="domain" description="Glycoside hydrolase family 2 immunoglobulin-like beta-sandwich" evidence="4">
    <location>
        <begin position="183"/>
        <end position="283"/>
    </location>
</feature>
<feature type="domain" description="Glycoside hydrolase family 2 catalytic" evidence="5">
    <location>
        <begin position="292"/>
        <end position="481"/>
    </location>
</feature>
<evidence type="ECO:0000259" key="5">
    <source>
        <dbReference type="Pfam" id="PF02836"/>
    </source>
</evidence>
<evidence type="ECO:0000313" key="10">
    <source>
        <dbReference type="Proteomes" id="UP000315440"/>
    </source>
</evidence>
<evidence type="ECO:0000256" key="2">
    <source>
        <dbReference type="ARBA" id="ARBA00022801"/>
    </source>
</evidence>
<dbReference type="Gene3D" id="2.60.40.10">
    <property type="entry name" value="Immunoglobulins"/>
    <property type="match status" value="3"/>
</dbReference>
<dbReference type="InterPro" id="IPR036156">
    <property type="entry name" value="Beta-gal/glucu_dom_sf"/>
</dbReference>
<dbReference type="Pfam" id="PF16355">
    <property type="entry name" value="DUF4982"/>
    <property type="match status" value="1"/>
</dbReference>
<dbReference type="InterPro" id="IPR054593">
    <property type="entry name" value="Beta-mannosidase-like_N2"/>
</dbReference>
<dbReference type="InterPro" id="IPR008979">
    <property type="entry name" value="Galactose-bd-like_sf"/>
</dbReference>
<dbReference type="InterPro" id="IPR006102">
    <property type="entry name" value="Ig-like_GH2"/>
</dbReference>
<dbReference type="Pfam" id="PF22666">
    <property type="entry name" value="Glyco_hydro_2_N2"/>
    <property type="match status" value="1"/>
</dbReference>
<dbReference type="EC" id="3.2.1.23" evidence="9"/>
<gene>
    <name evidence="9" type="primary">lacZ_5</name>
    <name evidence="9" type="ORF">Mal64_12660</name>
</gene>
<comment type="similarity">
    <text evidence="1">Belongs to the glycosyl hydrolase 2 family.</text>
</comment>